<dbReference type="Gene3D" id="3.90.640.10">
    <property type="entry name" value="Actin, Chain A, domain 4"/>
    <property type="match status" value="1"/>
</dbReference>
<evidence type="ECO:0000256" key="7">
    <source>
        <dbReference type="ARBA" id="ARBA00049360"/>
    </source>
</evidence>
<feature type="non-terminal residue" evidence="9">
    <location>
        <position position="793"/>
    </location>
</feature>
<keyword evidence="5" id="KW-0206">Cytoskeleton</keyword>
<proteinExistence type="inferred from homology"/>
<dbReference type="InterPro" id="IPR043129">
    <property type="entry name" value="ATPase_NBD"/>
</dbReference>
<evidence type="ECO:0000256" key="6">
    <source>
        <dbReference type="ARBA" id="ARBA00038483"/>
    </source>
</evidence>
<evidence type="ECO:0000256" key="1">
    <source>
        <dbReference type="ARBA" id="ARBA00004245"/>
    </source>
</evidence>
<protein>
    <submittedName>
        <fullName evidence="9">ACTR1A protein</fullName>
    </submittedName>
</protein>
<dbReference type="OrthoDB" id="412737at2759"/>
<dbReference type="PANTHER" id="PTHR11937">
    <property type="entry name" value="ACTIN"/>
    <property type="match status" value="1"/>
</dbReference>
<comment type="catalytic activity">
    <reaction evidence="7">
        <text>ATP + H2O = ADP + phosphate + H(+)</text>
        <dbReference type="Rhea" id="RHEA:13065"/>
        <dbReference type="ChEBI" id="CHEBI:15377"/>
        <dbReference type="ChEBI" id="CHEBI:15378"/>
        <dbReference type="ChEBI" id="CHEBI:30616"/>
        <dbReference type="ChEBI" id="CHEBI:43474"/>
        <dbReference type="ChEBI" id="CHEBI:456216"/>
    </reaction>
</comment>
<dbReference type="FunFam" id="3.30.420.40:FF:000188">
    <property type="entry name" value="Actin like 6B"/>
    <property type="match status" value="1"/>
</dbReference>
<dbReference type="FunFam" id="3.90.640.10:FF:000008">
    <property type="entry name" value="alpha-centractin isoform X1"/>
    <property type="match status" value="1"/>
</dbReference>
<dbReference type="GO" id="GO:0005856">
    <property type="term" value="C:cytoskeleton"/>
    <property type="evidence" value="ECO:0007669"/>
    <property type="project" value="UniProtKB-SubCell"/>
</dbReference>
<evidence type="ECO:0000256" key="3">
    <source>
        <dbReference type="ARBA" id="ARBA00022741"/>
    </source>
</evidence>
<evidence type="ECO:0000256" key="4">
    <source>
        <dbReference type="ARBA" id="ARBA00022840"/>
    </source>
</evidence>
<dbReference type="SUPFAM" id="SSF53067">
    <property type="entry name" value="Actin-like ATPase domain"/>
    <property type="match status" value="2"/>
</dbReference>
<dbReference type="Gene3D" id="3.30.420.40">
    <property type="match status" value="2"/>
</dbReference>
<evidence type="ECO:0000256" key="5">
    <source>
        <dbReference type="ARBA" id="ARBA00023212"/>
    </source>
</evidence>
<dbReference type="InterPro" id="IPR004000">
    <property type="entry name" value="Actin"/>
</dbReference>
<evidence type="ECO:0000256" key="8">
    <source>
        <dbReference type="SAM" id="MobiDB-lite"/>
    </source>
</evidence>
<comment type="similarity">
    <text evidence="6">Belongs to the actin family. ARP1 subfamily.</text>
</comment>
<keyword evidence="4" id="KW-0067">ATP-binding</keyword>
<keyword evidence="3" id="KW-0547">Nucleotide-binding</keyword>
<dbReference type="AlphaFoldDB" id="A0A812ZL15"/>
<feature type="compositionally biased region" description="Low complexity" evidence="8">
    <location>
        <begin position="50"/>
        <end position="61"/>
    </location>
</feature>
<feature type="compositionally biased region" description="Basic and acidic residues" evidence="8">
    <location>
        <begin position="75"/>
        <end position="85"/>
    </location>
</feature>
<dbReference type="EMBL" id="CAJNJA010048652">
    <property type="protein sequence ID" value="CAE7832678.1"/>
    <property type="molecule type" value="Genomic_DNA"/>
</dbReference>
<dbReference type="Pfam" id="PF00022">
    <property type="entry name" value="Actin"/>
    <property type="match status" value="1"/>
</dbReference>
<dbReference type="CDD" id="cd10216">
    <property type="entry name" value="ASKHA_NBD_Arp1"/>
    <property type="match status" value="1"/>
</dbReference>
<dbReference type="InterPro" id="IPR020902">
    <property type="entry name" value="Actin/actin-like_CS"/>
</dbReference>
<feature type="compositionally biased region" description="Basic and acidic residues" evidence="8">
    <location>
        <begin position="103"/>
        <end position="121"/>
    </location>
</feature>
<keyword evidence="2" id="KW-0963">Cytoplasm</keyword>
<dbReference type="GO" id="GO:0005524">
    <property type="term" value="F:ATP binding"/>
    <property type="evidence" value="ECO:0007669"/>
    <property type="project" value="UniProtKB-KW"/>
</dbReference>
<reference evidence="9" key="1">
    <citation type="submission" date="2021-02" db="EMBL/GenBank/DDBJ databases">
        <authorList>
            <person name="Dougan E. K."/>
            <person name="Rhodes N."/>
            <person name="Thang M."/>
            <person name="Chan C."/>
        </authorList>
    </citation>
    <scope>NUCLEOTIDE SEQUENCE</scope>
</reference>
<dbReference type="SMART" id="SM00268">
    <property type="entry name" value="ACTIN"/>
    <property type="match status" value="1"/>
</dbReference>
<comment type="caution">
    <text evidence="9">The sequence shown here is derived from an EMBL/GenBank/DDBJ whole genome shotgun (WGS) entry which is preliminary data.</text>
</comment>
<name>A0A812ZL15_9DINO</name>
<feature type="compositionally biased region" description="Polar residues" evidence="8">
    <location>
        <begin position="62"/>
        <end position="74"/>
    </location>
</feature>
<sequence>YSCYLPTDFVQGLGTLAPLATLEVPDFDSQLPEIDVASVEGPSGQAMQEASGPAAAASSSPRLSVNASSGQPPSRQERKAEKRSESAGAVGVGASEPPAEPKAVAKDPPETEEAASTKEDDAVASSQSRIAELEAFRRLRGEGSLEALEALHRTRPPRDRLRVAGKADLRQISESYVESPPKEVLARVMQASEYAEERKRIVLHMQACLADMRWRPILSGMSLLSELLQRGCHRLFEEMAQGFHFDPLQRLSLLERFQYGEDLRVQKLIRQKASNLREALLEKLASSTDMTPVEELRGFSNADVLVKPTQRRQGPINGVALIGHTADTDDETSDGEFSPHGLQHAASTVSTESCGDGDLRCVLEGRRVKTGPGNTELVMAEVSISGIWVKSFICTGSRRDSSVSSAPVSMDRHEYEEVIANQPVVIDNGSGVIKAGFAGDDSVKLLHPSFVGRPKHQRVMAGAAEGDNGDIFVGERAEKFRGILSLKYPMEHGIVQHWDDMELIWRHVYSEMKVNAEEHPVLLTEAPLNPRKNREKAAEIFFETFGCPALFVSAQAILSLYASGRTTGVVLDSGDGVTHAVPVYEGFALPHAVMRSDVAGRDVTDHLLLQLRRTGHVFHTSAEREVVRQIKEKECYVALNPQKEEQGEHDKASMQHQYKLPDGSVIHLGAERFRAPEILFHPDPIGLEYPGIHELLATSINRADLDLRMTLFSQIVLSGGSTMFEKFGDRLLSEVKKLAPKDIKIRIIAPPERKLSTWIGGSILASLATFKKMWVTKEEFKEDGYSILHKKAF</sequence>
<evidence type="ECO:0000256" key="2">
    <source>
        <dbReference type="ARBA" id="ARBA00022490"/>
    </source>
</evidence>
<keyword evidence="10" id="KW-1185">Reference proteome</keyword>
<feature type="region of interest" description="Disordered" evidence="8">
    <location>
        <begin position="35"/>
        <end position="128"/>
    </location>
</feature>
<dbReference type="PRINTS" id="PR00190">
    <property type="entry name" value="ACTIN"/>
</dbReference>
<organism evidence="9 10">
    <name type="scientific">Symbiodinium necroappetens</name>
    <dbReference type="NCBI Taxonomy" id="1628268"/>
    <lineage>
        <taxon>Eukaryota</taxon>
        <taxon>Sar</taxon>
        <taxon>Alveolata</taxon>
        <taxon>Dinophyceae</taxon>
        <taxon>Suessiales</taxon>
        <taxon>Symbiodiniaceae</taxon>
        <taxon>Symbiodinium</taxon>
    </lineage>
</organism>
<gene>
    <name evidence="9" type="primary">ACTR1A</name>
    <name evidence="9" type="ORF">SNEC2469_LOCUS24931</name>
</gene>
<comment type="subcellular location">
    <subcellularLocation>
        <location evidence="1">Cytoplasm</location>
        <location evidence="1">Cytoskeleton</location>
    </subcellularLocation>
</comment>
<evidence type="ECO:0000313" key="9">
    <source>
        <dbReference type="EMBL" id="CAE7832678.1"/>
    </source>
</evidence>
<accession>A0A812ZL15</accession>
<dbReference type="Proteomes" id="UP000601435">
    <property type="component" value="Unassembled WGS sequence"/>
</dbReference>
<evidence type="ECO:0000313" key="10">
    <source>
        <dbReference type="Proteomes" id="UP000601435"/>
    </source>
</evidence>
<dbReference type="PROSITE" id="PS01132">
    <property type="entry name" value="ACTINS_ACT_LIKE"/>
    <property type="match status" value="1"/>
</dbReference>